<feature type="active site" evidence="10">
    <location>
        <position position="124"/>
    </location>
</feature>
<dbReference type="Pfam" id="PF08541">
    <property type="entry name" value="ACP_syn_III_C"/>
    <property type="match status" value="1"/>
</dbReference>
<dbReference type="EMBL" id="CP002868">
    <property type="protein sequence ID" value="AEJ20162.1"/>
    <property type="molecule type" value="Genomic_DNA"/>
</dbReference>
<feature type="active site" evidence="10">
    <location>
        <position position="271"/>
    </location>
</feature>
<gene>
    <name evidence="10" type="primary">fabH</name>
    <name evidence="13" type="ordered locus">Spica_2035</name>
</gene>
<dbReference type="KEGG" id="scd:Spica_2035"/>
<evidence type="ECO:0000256" key="3">
    <source>
        <dbReference type="ARBA" id="ARBA00022516"/>
    </source>
</evidence>
<dbReference type="eggNOG" id="COG0332">
    <property type="taxonomic scope" value="Bacteria"/>
</dbReference>
<organism evidence="13 14">
    <name type="scientific">Gracilinema caldarium (strain ATCC 51460 / DSM 7334 / H1)</name>
    <name type="common">Treponema caldarium</name>
    <dbReference type="NCBI Taxonomy" id="744872"/>
    <lineage>
        <taxon>Bacteria</taxon>
        <taxon>Pseudomonadati</taxon>
        <taxon>Spirochaetota</taxon>
        <taxon>Spirochaetia</taxon>
        <taxon>Spirochaetales</taxon>
        <taxon>Breznakiellaceae</taxon>
        <taxon>Gracilinema</taxon>
    </lineage>
</organism>
<evidence type="ECO:0000313" key="13">
    <source>
        <dbReference type="EMBL" id="AEJ20162.1"/>
    </source>
</evidence>
<dbReference type="Gene3D" id="3.40.47.10">
    <property type="match status" value="1"/>
</dbReference>
<dbReference type="UniPathway" id="UPA00094"/>
<comment type="subunit">
    <text evidence="10">Homodimer.</text>
</comment>
<feature type="active site" evidence="10">
    <location>
        <position position="301"/>
    </location>
</feature>
<keyword evidence="4 10" id="KW-0808">Transferase</keyword>
<evidence type="ECO:0000259" key="12">
    <source>
        <dbReference type="Pfam" id="PF08545"/>
    </source>
</evidence>
<comment type="function">
    <text evidence="10">Catalyzes the condensation reaction of fatty acid synthesis by the addition to an acyl acceptor of two carbons from malonyl-ACP. Catalyzes the first condensation reaction which initiates fatty acid synthesis and may therefore play a role in governing the total rate of fatty acid production. Possesses both acetoacetyl-ACP synthase and acetyl transacylase activities. Its substrate specificity determines the biosynthesis of branched-chain and/or straight-chain of fatty acids.</text>
</comment>
<dbReference type="NCBIfam" id="NF006829">
    <property type="entry name" value="PRK09352.1"/>
    <property type="match status" value="1"/>
</dbReference>
<comment type="subcellular location">
    <subcellularLocation>
        <location evidence="10">Cytoplasm</location>
    </subcellularLocation>
</comment>
<evidence type="ECO:0000256" key="8">
    <source>
        <dbReference type="ARBA" id="ARBA00023268"/>
    </source>
</evidence>
<dbReference type="AlphaFoldDB" id="F8EZD9"/>
<dbReference type="NCBIfam" id="TIGR00747">
    <property type="entry name" value="fabH"/>
    <property type="match status" value="1"/>
</dbReference>
<evidence type="ECO:0000256" key="1">
    <source>
        <dbReference type="ARBA" id="ARBA00008642"/>
    </source>
</evidence>
<evidence type="ECO:0000256" key="9">
    <source>
        <dbReference type="ARBA" id="ARBA00023315"/>
    </source>
</evidence>
<evidence type="ECO:0000256" key="6">
    <source>
        <dbReference type="ARBA" id="ARBA00023098"/>
    </source>
</evidence>
<comment type="domain">
    <text evidence="10">The last Arg residue of the ACP-binding site is essential for the weak association between ACP/AcpP and FabH.</text>
</comment>
<evidence type="ECO:0000256" key="2">
    <source>
        <dbReference type="ARBA" id="ARBA00022490"/>
    </source>
</evidence>
<proteinExistence type="inferred from homology"/>
<name>F8EZD9_GRAC1</name>
<evidence type="ECO:0000256" key="4">
    <source>
        <dbReference type="ARBA" id="ARBA00022679"/>
    </source>
</evidence>
<dbReference type="PANTHER" id="PTHR34069">
    <property type="entry name" value="3-OXOACYL-[ACYL-CARRIER-PROTEIN] SYNTHASE 3"/>
    <property type="match status" value="1"/>
</dbReference>
<evidence type="ECO:0000313" key="14">
    <source>
        <dbReference type="Proteomes" id="UP000000503"/>
    </source>
</evidence>
<dbReference type="OrthoDB" id="9815506at2"/>
<dbReference type="HOGENOM" id="CLU_039592_3_1_12"/>
<keyword evidence="2 10" id="KW-0963">Cytoplasm</keyword>
<dbReference type="HAMAP" id="MF_01815">
    <property type="entry name" value="FabH"/>
    <property type="match status" value="1"/>
</dbReference>
<comment type="pathway">
    <text evidence="10">Lipid metabolism; fatty acid biosynthesis.</text>
</comment>
<keyword evidence="5 10" id="KW-0276">Fatty acid metabolism</keyword>
<keyword evidence="3 10" id="KW-0444">Lipid biosynthesis</keyword>
<sequence length="344" mass="36542">MAFEIVATGRAVPPHRITNDELAKTLDTSDEWIRSHTGIGNRHIADELTATSDLAVAAAREALQMLVDQDKSLGGSVEAAVESLDAIIVATASPDFFGFPSTACLVQDRLGAKKAAAMDVVAGCTGFIYGVETAAGMLSIRQDRKRALVIGAEILSKITDWKDRSTCVLFGDGAGAVIIDKTDAPSSGPGKRGLLRSILGADGSGGDYLIMRRGGTRNPYKQGETLDQPPHIEMNGRAVYNFAVKAVTDTMEQLLKEEGLSVEDLTRIVPHQANARIVQAAAKRLGIPEEKFFLNIEEYANTSAASVPIALDELNRAGGLKKGDLIMTLGFGAGLTYGGNLIVW</sequence>
<dbReference type="GO" id="GO:0044550">
    <property type="term" value="P:secondary metabolite biosynthetic process"/>
    <property type="evidence" value="ECO:0007669"/>
    <property type="project" value="TreeGrafter"/>
</dbReference>
<evidence type="ECO:0000256" key="7">
    <source>
        <dbReference type="ARBA" id="ARBA00023160"/>
    </source>
</evidence>
<keyword evidence="14" id="KW-1185">Reference proteome</keyword>
<reference evidence="14" key="1">
    <citation type="journal article" date="2013" name="Stand. Genomic Sci.">
        <title>Genome sequence of the thermophilic fresh-water bacterium Spirochaeta caldaria type strain (H1(T)), reclassification of Spirochaeta caldaria, Spirochaeta stenostrepta, and Spirochaeta zuelzerae in the genus Treponema as Treponema caldaria comb. nov., Treponema stenostrepta comb. nov., and Treponema zuelzerae comb. nov., and emendation of the genus Treponema.</title>
        <authorList>
            <person name="Abt B."/>
            <person name="Goker M."/>
            <person name="Scheuner C."/>
            <person name="Han C."/>
            <person name="Lu M."/>
            <person name="Misra M."/>
            <person name="Lapidus A."/>
            <person name="Nolan M."/>
            <person name="Lucas S."/>
            <person name="Hammon N."/>
            <person name="Deshpande S."/>
            <person name="Cheng J.F."/>
            <person name="Tapia R."/>
            <person name="Goodwin L.A."/>
            <person name="Pitluck S."/>
            <person name="Liolios K."/>
            <person name="Pagani I."/>
            <person name="Ivanova N."/>
            <person name="Mavromatis K."/>
            <person name="Mikhailova N."/>
            <person name="Huntemann M."/>
            <person name="Pati A."/>
            <person name="Chen A."/>
            <person name="Palaniappan K."/>
            <person name="Land M."/>
            <person name="Hauser L."/>
            <person name="Jeffries C.D."/>
            <person name="Rohde M."/>
            <person name="Spring S."/>
            <person name="Gronow S."/>
            <person name="Detter J.C."/>
            <person name="Bristow J."/>
            <person name="Eisen J.A."/>
            <person name="Markowitz V."/>
            <person name="Hugenholtz P."/>
            <person name="Kyrpides N.C."/>
            <person name="Woyke T."/>
            <person name="Klenk H.P."/>
        </authorList>
    </citation>
    <scope>NUCLEOTIDE SEQUENCE</scope>
    <source>
        <strain evidence="14">ATCC 51460 / DSM 7334 / H1</strain>
    </source>
</reference>
<dbReference type="Proteomes" id="UP000000503">
    <property type="component" value="Chromosome"/>
</dbReference>
<dbReference type="GO" id="GO:0033818">
    <property type="term" value="F:beta-ketoacyl-acyl-carrier-protein synthase III activity"/>
    <property type="evidence" value="ECO:0007669"/>
    <property type="project" value="UniProtKB-UniRule"/>
</dbReference>
<keyword evidence="9 10" id="KW-0012">Acyltransferase</keyword>
<dbReference type="Pfam" id="PF08545">
    <property type="entry name" value="ACP_syn_III"/>
    <property type="match status" value="1"/>
</dbReference>
<dbReference type="InterPro" id="IPR013751">
    <property type="entry name" value="ACP_syn_III_N"/>
</dbReference>
<comment type="catalytic activity">
    <reaction evidence="10">
        <text>malonyl-[ACP] + acetyl-CoA + H(+) = 3-oxobutanoyl-[ACP] + CO2 + CoA</text>
        <dbReference type="Rhea" id="RHEA:12080"/>
        <dbReference type="Rhea" id="RHEA-COMP:9623"/>
        <dbReference type="Rhea" id="RHEA-COMP:9625"/>
        <dbReference type="ChEBI" id="CHEBI:15378"/>
        <dbReference type="ChEBI" id="CHEBI:16526"/>
        <dbReference type="ChEBI" id="CHEBI:57287"/>
        <dbReference type="ChEBI" id="CHEBI:57288"/>
        <dbReference type="ChEBI" id="CHEBI:78449"/>
        <dbReference type="ChEBI" id="CHEBI:78450"/>
        <dbReference type="EC" id="2.3.1.180"/>
    </reaction>
</comment>
<dbReference type="SUPFAM" id="SSF53901">
    <property type="entry name" value="Thiolase-like"/>
    <property type="match status" value="1"/>
</dbReference>
<protein>
    <recommendedName>
        <fullName evidence="10">Beta-ketoacyl-[acyl-carrier-protein] synthase III</fullName>
        <shortName evidence="10">Beta-ketoacyl-ACP synthase III</shortName>
        <shortName evidence="10">KAS III</shortName>
        <ecNumber evidence="10">2.3.1.180</ecNumber>
    </recommendedName>
    <alternativeName>
        <fullName evidence="10">3-oxoacyl-[acyl-carrier-protein] synthase 3</fullName>
    </alternativeName>
    <alternativeName>
        <fullName evidence="10">3-oxoacyl-[acyl-carrier-protein] synthase III</fullName>
    </alternativeName>
</protein>
<accession>F8EZD9</accession>
<feature type="domain" description="Beta-ketoacyl-[acyl-carrier-protein] synthase III C-terminal" evidence="11">
    <location>
        <begin position="255"/>
        <end position="344"/>
    </location>
</feature>
<dbReference type="InterPro" id="IPR016039">
    <property type="entry name" value="Thiolase-like"/>
</dbReference>
<evidence type="ECO:0000256" key="10">
    <source>
        <dbReference type="HAMAP-Rule" id="MF_01815"/>
    </source>
</evidence>
<feature type="domain" description="Beta-ketoacyl-[acyl-carrier-protein] synthase III N-terminal" evidence="12">
    <location>
        <begin position="118"/>
        <end position="186"/>
    </location>
</feature>
<dbReference type="PANTHER" id="PTHR34069:SF2">
    <property type="entry name" value="BETA-KETOACYL-[ACYL-CARRIER-PROTEIN] SYNTHASE III"/>
    <property type="match status" value="1"/>
</dbReference>
<dbReference type="GO" id="GO:0005737">
    <property type="term" value="C:cytoplasm"/>
    <property type="evidence" value="ECO:0007669"/>
    <property type="project" value="UniProtKB-SubCell"/>
</dbReference>
<dbReference type="InterPro" id="IPR004655">
    <property type="entry name" value="FabH"/>
</dbReference>
<keyword evidence="8 10" id="KW-0511">Multifunctional enzyme</keyword>
<dbReference type="GO" id="GO:0006633">
    <property type="term" value="P:fatty acid biosynthetic process"/>
    <property type="evidence" value="ECO:0007669"/>
    <property type="project" value="UniProtKB-UniRule"/>
</dbReference>
<keyword evidence="6 10" id="KW-0443">Lipid metabolism</keyword>
<keyword evidence="7 10" id="KW-0275">Fatty acid biosynthesis</keyword>
<dbReference type="GO" id="GO:0004315">
    <property type="term" value="F:3-oxoacyl-[acyl-carrier-protein] synthase activity"/>
    <property type="evidence" value="ECO:0007669"/>
    <property type="project" value="InterPro"/>
</dbReference>
<dbReference type="RefSeq" id="WP_013969451.1">
    <property type="nucleotide sequence ID" value="NC_015732.1"/>
</dbReference>
<dbReference type="InterPro" id="IPR013747">
    <property type="entry name" value="ACP_syn_III_C"/>
</dbReference>
<comment type="similarity">
    <text evidence="1 10">Belongs to the thiolase-like superfamily. FabH family.</text>
</comment>
<evidence type="ECO:0000259" key="11">
    <source>
        <dbReference type="Pfam" id="PF08541"/>
    </source>
</evidence>
<dbReference type="CDD" id="cd00830">
    <property type="entry name" value="KAS_III"/>
    <property type="match status" value="1"/>
</dbReference>
<dbReference type="EC" id="2.3.1.180" evidence="10"/>
<dbReference type="STRING" id="744872.Spica_2035"/>
<feature type="region of interest" description="ACP-binding" evidence="10">
    <location>
        <begin position="272"/>
        <end position="276"/>
    </location>
</feature>
<evidence type="ECO:0000256" key="5">
    <source>
        <dbReference type="ARBA" id="ARBA00022832"/>
    </source>
</evidence>